<proteinExistence type="predicted"/>
<dbReference type="InterPro" id="IPR029058">
    <property type="entry name" value="AB_hydrolase_fold"/>
</dbReference>
<organism evidence="1 2">
    <name type="scientific">Pristionchus entomophagus</name>
    <dbReference type="NCBI Taxonomy" id="358040"/>
    <lineage>
        <taxon>Eukaryota</taxon>
        <taxon>Metazoa</taxon>
        <taxon>Ecdysozoa</taxon>
        <taxon>Nematoda</taxon>
        <taxon>Chromadorea</taxon>
        <taxon>Rhabditida</taxon>
        <taxon>Rhabditina</taxon>
        <taxon>Diplogasteromorpha</taxon>
        <taxon>Diplogasteroidea</taxon>
        <taxon>Neodiplogasteridae</taxon>
        <taxon>Pristionchus</taxon>
    </lineage>
</organism>
<comment type="caution">
    <text evidence="1">The sequence shown here is derived from an EMBL/GenBank/DDBJ whole genome shotgun (WGS) entry which is preliminary data.</text>
</comment>
<name>A0AAV5TAD1_9BILA</name>
<dbReference type="SUPFAM" id="SSF53474">
    <property type="entry name" value="alpha/beta-Hydrolases"/>
    <property type="match status" value="1"/>
</dbReference>
<gene>
    <name evidence="1" type="ORF">PENTCL1PPCAC_14072</name>
</gene>
<accession>A0AAV5TAD1</accession>
<keyword evidence="2" id="KW-1185">Reference proteome</keyword>
<dbReference type="Proteomes" id="UP001432027">
    <property type="component" value="Unassembled WGS sequence"/>
</dbReference>
<sequence>YNAGLFQTDDPMPASVHINEMPYLIGRQGLGTFEWTPEESLLRDRARQTMISFIKQGKPCVDGVRWPSYSASSNSSFVRIGSPHWIVDEGFLEENLKFWRDTMSKYSYDFVRFKKVKIAVASTTGQHTEL</sequence>
<evidence type="ECO:0000313" key="1">
    <source>
        <dbReference type="EMBL" id="GMS91897.1"/>
    </source>
</evidence>
<evidence type="ECO:0008006" key="3">
    <source>
        <dbReference type="Google" id="ProtNLM"/>
    </source>
</evidence>
<evidence type="ECO:0000313" key="2">
    <source>
        <dbReference type="Proteomes" id="UP001432027"/>
    </source>
</evidence>
<dbReference type="Gene3D" id="3.40.50.1820">
    <property type="entry name" value="alpha/beta hydrolase"/>
    <property type="match status" value="1"/>
</dbReference>
<reference evidence="1" key="1">
    <citation type="submission" date="2023-10" db="EMBL/GenBank/DDBJ databases">
        <title>Genome assembly of Pristionchus species.</title>
        <authorList>
            <person name="Yoshida K."/>
            <person name="Sommer R.J."/>
        </authorList>
    </citation>
    <scope>NUCLEOTIDE SEQUENCE</scope>
    <source>
        <strain evidence="1">RS0144</strain>
    </source>
</reference>
<feature type="non-terminal residue" evidence="1">
    <location>
        <position position="1"/>
    </location>
</feature>
<dbReference type="AlphaFoldDB" id="A0AAV5TAD1"/>
<dbReference type="EMBL" id="BTSX01000004">
    <property type="protein sequence ID" value="GMS91897.1"/>
    <property type="molecule type" value="Genomic_DNA"/>
</dbReference>
<protein>
    <recommendedName>
        <fullName evidence="3">Esterase</fullName>
    </recommendedName>
</protein>